<keyword evidence="1" id="KW-0677">Repeat</keyword>
<protein>
    <submittedName>
        <fullName evidence="4">Uncharacterized protein</fullName>
    </submittedName>
</protein>
<gene>
    <name evidence="4" type="ORF">PV05_08352</name>
</gene>
<dbReference type="InterPro" id="IPR056693">
    <property type="entry name" value="DUF7791"/>
</dbReference>
<sequence>MEALVAFSIACNVVQVLDFSLKIFRECKQLADSGSTARLDEFNLVSKQLEGLCQGLDRSLASAPKPLGKNDDDLLELAKSCAQAAHDVQARLDEIMMNKKEPRGKFDKMRKMVTSSRSVTAVYNKLREYERLLSTQILVQLSRRQEDIHLLQQSRSEQVDLQLRAFLTHLSQGVTEISALVTNCHEEAKDLLVTQHVAVQRSLARQTTTLNRSIANEHTISRQLIRDDISATHTLLQSTAHDLQKASVTAQSRESLLASLYYPEIWHRQEQIASVHTKTYEWIFQEDENHSRPWHCLTKWLKSQGPNYWVSGKPGSGKSTLMKFINGDERTRQFLRQWCATEPLVLSFFFWKAGSPLQRSAQGMLRSLLYQLFRLNHGVADELLRRDIELGLRTPNSVWSELSLKHLLDMTLGLLSSKALFVLVDGLDEMQEEDGGFDLKTLLIYLNDISSRNNIKICFSSRPGNPMSSIFADIPQLRLEDLTKIDMHHYVQDLLMAHSEVRHVERWKLEELAARLTFRAAGVFLWVVLATKSLLRGLENHDTMKELEDRLAKLPSGLENLYVTMWSSLGEDERLYRREAANLLKFALLHQENSVCWPLSLFGLVVALEPDLVGTVFTTGKLLSLRRVVMACERMKKRLSVICAGLLEVGPLRGAKWPVDTSDQTDCINATDISSPCLLRRDADVSEEQDADWQMLYFMHNETSVNFVHRSAIDFLSDTVTGQQILYHADLTDLEVCTRLLKGDFAAYAMRLSSLDLSGLMIHIDFVHNMFTTRLHQTVDNEPQGRDILQVLHDYTVQAIALQDTRAIITKGDWLIDRSDPLMQYRGFLGFVMSVPTPFPGVGQRSPFVDSRWAFNRMKESDQSYKNYLLACAVGGSGKSVEILLQHGADPRSSSKLGINAPAAESSWSIALRMFLENHDELVEAESQTRDILTAFLNHQADLDEAVVQEIELFEFSESRCWQCEGHVDMNRAQLQMNLKTPVTFLRGIKAVDVVDFLQKAGNAANAEGKGSARFHKLLCHGSLVGALPWRYVAHDCEVGFRLVGEWPRYKKVLCKAWHVVQADQIPIDHHFYEKCDALSAALIELSKPISGENLLKYLHFRPEQTPDFQQELLVSFEERAQAYKRQRWDAGMRESAPAREATT</sequence>
<feature type="domain" description="Nephrocystin 3-like N-terminal" evidence="2">
    <location>
        <begin position="279"/>
        <end position="462"/>
    </location>
</feature>
<dbReference type="HOGENOM" id="CLU_007480_0_0_1"/>
<evidence type="ECO:0000259" key="3">
    <source>
        <dbReference type="Pfam" id="PF25053"/>
    </source>
</evidence>
<dbReference type="Pfam" id="PF24883">
    <property type="entry name" value="NPHP3_N"/>
    <property type="match status" value="1"/>
</dbReference>
<evidence type="ECO:0000313" key="4">
    <source>
        <dbReference type="EMBL" id="KIW52729.1"/>
    </source>
</evidence>
<dbReference type="InterPro" id="IPR056884">
    <property type="entry name" value="NPHP3-like_N"/>
</dbReference>
<accession>A0A0D2EY33</accession>
<evidence type="ECO:0000259" key="2">
    <source>
        <dbReference type="Pfam" id="PF24883"/>
    </source>
</evidence>
<dbReference type="Gene3D" id="3.40.50.300">
    <property type="entry name" value="P-loop containing nucleotide triphosphate hydrolases"/>
    <property type="match status" value="1"/>
</dbReference>
<dbReference type="EMBL" id="KN847321">
    <property type="protein sequence ID" value="KIW52729.1"/>
    <property type="molecule type" value="Genomic_DNA"/>
</dbReference>
<dbReference type="PANTHER" id="PTHR10039:SF5">
    <property type="entry name" value="NACHT DOMAIN-CONTAINING PROTEIN"/>
    <property type="match status" value="1"/>
</dbReference>
<evidence type="ECO:0000313" key="5">
    <source>
        <dbReference type="Proteomes" id="UP000054342"/>
    </source>
</evidence>
<dbReference type="RefSeq" id="XP_013313313.1">
    <property type="nucleotide sequence ID" value="XM_013457859.1"/>
</dbReference>
<dbReference type="InterPro" id="IPR027417">
    <property type="entry name" value="P-loop_NTPase"/>
</dbReference>
<keyword evidence="5" id="KW-1185">Reference proteome</keyword>
<dbReference type="STRING" id="348802.A0A0D2EY33"/>
<dbReference type="AlphaFoldDB" id="A0A0D2EY33"/>
<dbReference type="OrthoDB" id="443402at2759"/>
<reference evidence="4 5" key="1">
    <citation type="submission" date="2015-01" db="EMBL/GenBank/DDBJ databases">
        <title>The Genome Sequence of Exophiala xenobiotica CBS118157.</title>
        <authorList>
            <consortium name="The Broad Institute Genomics Platform"/>
            <person name="Cuomo C."/>
            <person name="de Hoog S."/>
            <person name="Gorbushina A."/>
            <person name="Stielow B."/>
            <person name="Teixiera M."/>
            <person name="Abouelleil A."/>
            <person name="Chapman S.B."/>
            <person name="Priest M."/>
            <person name="Young S.K."/>
            <person name="Wortman J."/>
            <person name="Nusbaum C."/>
            <person name="Birren B."/>
        </authorList>
    </citation>
    <scope>NUCLEOTIDE SEQUENCE [LARGE SCALE GENOMIC DNA]</scope>
    <source>
        <strain evidence="4 5">CBS 118157</strain>
    </source>
</reference>
<feature type="domain" description="DUF7791" evidence="3">
    <location>
        <begin position="573"/>
        <end position="728"/>
    </location>
</feature>
<organism evidence="4 5">
    <name type="scientific">Exophiala xenobiotica</name>
    <dbReference type="NCBI Taxonomy" id="348802"/>
    <lineage>
        <taxon>Eukaryota</taxon>
        <taxon>Fungi</taxon>
        <taxon>Dikarya</taxon>
        <taxon>Ascomycota</taxon>
        <taxon>Pezizomycotina</taxon>
        <taxon>Eurotiomycetes</taxon>
        <taxon>Chaetothyriomycetidae</taxon>
        <taxon>Chaetothyriales</taxon>
        <taxon>Herpotrichiellaceae</taxon>
        <taxon>Exophiala</taxon>
    </lineage>
</organism>
<dbReference type="Proteomes" id="UP000054342">
    <property type="component" value="Unassembled WGS sequence"/>
</dbReference>
<evidence type="ECO:0000256" key="1">
    <source>
        <dbReference type="ARBA" id="ARBA00022737"/>
    </source>
</evidence>
<dbReference type="SUPFAM" id="SSF52540">
    <property type="entry name" value="P-loop containing nucleoside triphosphate hydrolases"/>
    <property type="match status" value="1"/>
</dbReference>
<dbReference type="Pfam" id="PF25053">
    <property type="entry name" value="DUF7791"/>
    <property type="match status" value="1"/>
</dbReference>
<dbReference type="PANTHER" id="PTHR10039">
    <property type="entry name" value="AMELOGENIN"/>
    <property type="match status" value="1"/>
</dbReference>
<name>A0A0D2EY33_9EURO</name>
<proteinExistence type="predicted"/>
<dbReference type="GeneID" id="25330260"/>